<reference evidence="2 3" key="1">
    <citation type="submission" date="2018-02" db="EMBL/GenBank/DDBJ databases">
        <title>Solimicrobium silvestre gen. nov., sp. nov., isolated from alpine forest soil.</title>
        <authorList>
            <person name="Margesin R."/>
            <person name="Albuquerque L."/>
            <person name="Zhang D.-C."/>
            <person name="Froufe H.J.C."/>
            <person name="Severino R."/>
            <person name="Roxo I."/>
            <person name="Egas C."/>
            <person name="Da Costa M.S."/>
        </authorList>
    </citation>
    <scope>NUCLEOTIDE SEQUENCE [LARGE SCALE GENOMIC DNA]</scope>
    <source>
        <strain evidence="2 3">S20-91</strain>
    </source>
</reference>
<name>A0A2S9H5N0_9BURK</name>
<comment type="caution">
    <text evidence="2">The sequence shown here is derived from an EMBL/GenBank/DDBJ whole genome shotgun (WGS) entry which is preliminary data.</text>
</comment>
<feature type="chain" id="PRO_5015467478" description="Gram-negative bacterial tonB protein" evidence="1">
    <location>
        <begin position="23"/>
        <end position="182"/>
    </location>
</feature>
<organism evidence="2 3">
    <name type="scientific">Solimicrobium silvestre</name>
    <dbReference type="NCBI Taxonomy" id="2099400"/>
    <lineage>
        <taxon>Bacteria</taxon>
        <taxon>Pseudomonadati</taxon>
        <taxon>Pseudomonadota</taxon>
        <taxon>Betaproteobacteria</taxon>
        <taxon>Burkholderiales</taxon>
        <taxon>Oxalobacteraceae</taxon>
        <taxon>Solimicrobium</taxon>
    </lineage>
</organism>
<dbReference type="Proteomes" id="UP000237839">
    <property type="component" value="Unassembled WGS sequence"/>
</dbReference>
<gene>
    <name evidence="2" type="ORF">S2091_0453</name>
</gene>
<sequence>MKFSPTAICITVLLHCVLYLSATTNFFHHDARKSPYVIVSVALPITTPNILRPHEENTPDLSELIATPESLINTEDTEPPIDEDRYYLPQELSQPVHVLQDDTAGLTTPIRQVVVMALYINEGGTVDDVVIERKGLLTDEEEGELKSAFKTLIFLPGMRGEKVVKALYRIQLEINRKIIIHR</sequence>
<evidence type="ECO:0000313" key="2">
    <source>
        <dbReference type="EMBL" id="PRC95258.1"/>
    </source>
</evidence>
<keyword evidence="1" id="KW-0732">Signal</keyword>
<keyword evidence="3" id="KW-1185">Reference proteome</keyword>
<dbReference type="RefSeq" id="WP_105530128.1">
    <property type="nucleotide sequence ID" value="NZ_PUGF01000001.1"/>
</dbReference>
<evidence type="ECO:0000256" key="1">
    <source>
        <dbReference type="SAM" id="SignalP"/>
    </source>
</evidence>
<accession>A0A2S9H5N0</accession>
<dbReference type="AlphaFoldDB" id="A0A2S9H5N0"/>
<feature type="signal peptide" evidence="1">
    <location>
        <begin position="1"/>
        <end position="22"/>
    </location>
</feature>
<proteinExistence type="predicted"/>
<protein>
    <recommendedName>
        <fullName evidence="4">Gram-negative bacterial tonB protein</fullName>
    </recommendedName>
</protein>
<dbReference type="EMBL" id="PUGF01000001">
    <property type="protein sequence ID" value="PRC95258.1"/>
    <property type="molecule type" value="Genomic_DNA"/>
</dbReference>
<dbReference type="OrthoDB" id="9837002at2"/>
<evidence type="ECO:0000313" key="3">
    <source>
        <dbReference type="Proteomes" id="UP000237839"/>
    </source>
</evidence>
<evidence type="ECO:0008006" key="4">
    <source>
        <dbReference type="Google" id="ProtNLM"/>
    </source>
</evidence>